<organism evidence="2 3">
    <name type="scientific">Aromia moschata</name>
    <dbReference type="NCBI Taxonomy" id="1265417"/>
    <lineage>
        <taxon>Eukaryota</taxon>
        <taxon>Metazoa</taxon>
        <taxon>Ecdysozoa</taxon>
        <taxon>Arthropoda</taxon>
        <taxon>Hexapoda</taxon>
        <taxon>Insecta</taxon>
        <taxon>Pterygota</taxon>
        <taxon>Neoptera</taxon>
        <taxon>Endopterygota</taxon>
        <taxon>Coleoptera</taxon>
        <taxon>Polyphaga</taxon>
        <taxon>Cucujiformia</taxon>
        <taxon>Chrysomeloidea</taxon>
        <taxon>Cerambycidae</taxon>
        <taxon>Cerambycinae</taxon>
        <taxon>Callichromatini</taxon>
        <taxon>Aromia</taxon>
    </lineage>
</organism>
<protein>
    <submittedName>
        <fullName evidence="2">Uncharacterized protein</fullName>
    </submittedName>
</protein>
<dbReference type="Proteomes" id="UP001162162">
    <property type="component" value="Unassembled WGS sequence"/>
</dbReference>
<proteinExistence type="predicted"/>
<dbReference type="EMBL" id="JAPWTK010000196">
    <property type="protein sequence ID" value="KAJ8946126.1"/>
    <property type="molecule type" value="Genomic_DNA"/>
</dbReference>
<evidence type="ECO:0000313" key="2">
    <source>
        <dbReference type="EMBL" id="KAJ8946126.1"/>
    </source>
</evidence>
<accession>A0AAV8Y4P4</accession>
<comment type="caution">
    <text evidence="2">The sequence shown here is derived from an EMBL/GenBank/DDBJ whole genome shotgun (WGS) entry which is preliminary data.</text>
</comment>
<name>A0AAV8Y4P4_9CUCU</name>
<gene>
    <name evidence="2" type="ORF">NQ318_013177</name>
</gene>
<feature type="compositionally biased region" description="Basic residues" evidence="1">
    <location>
        <begin position="108"/>
        <end position="117"/>
    </location>
</feature>
<evidence type="ECO:0000313" key="3">
    <source>
        <dbReference type="Proteomes" id="UP001162162"/>
    </source>
</evidence>
<evidence type="ECO:0000256" key="1">
    <source>
        <dbReference type="SAM" id="MobiDB-lite"/>
    </source>
</evidence>
<reference evidence="2" key="1">
    <citation type="journal article" date="2023" name="Insect Mol. Biol.">
        <title>Genome sequencing provides insights into the evolution of gene families encoding plant cell wall-degrading enzymes in longhorned beetles.</title>
        <authorList>
            <person name="Shin N.R."/>
            <person name="Okamura Y."/>
            <person name="Kirsch R."/>
            <person name="Pauchet Y."/>
        </authorList>
    </citation>
    <scope>NUCLEOTIDE SEQUENCE</scope>
    <source>
        <strain evidence="2">AMC_N1</strain>
    </source>
</reference>
<keyword evidence="3" id="KW-1185">Reference proteome</keyword>
<feature type="region of interest" description="Disordered" evidence="1">
    <location>
        <begin position="100"/>
        <end position="163"/>
    </location>
</feature>
<sequence length="233" mass="25741">MVNLEIRSDEGSSLTEPEKKELNTMLQGYKDVFEPSTEATPFAEHCIILTDDVPFAPKRDGPYTVHRVVTPTTFEISSSDNPNVPLGKYHISALTPYCGDKDETPLKPIRRRGRPPKKGQPNVPDAPPVVPQKVYDLRTSPTSSRVASRTGRTRDPKGEISSLHAKTGKGAHCSYLLRGPRCSCTATEEAVAAGFLRLRRSSFWKTTETISGHRIIAPGVVASNPIFRWERMG</sequence>
<dbReference type="AlphaFoldDB" id="A0AAV8Y4P4"/>